<dbReference type="AlphaFoldDB" id="A0AAU8J680"/>
<organism evidence="2">
    <name type="scientific">Streptomyces tabacisoli</name>
    <dbReference type="NCBI Taxonomy" id="3156398"/>
    <lineage>
        <taxon>Bacteria</taxon>
        <taxon>Bacillati</taxon>
        <taxon>Actinomycetota</taxon>
        <taxon>Actinomycetes</taxon>
        <taxon>Kitasatosporales</taxon>
        <taxon>Streptomycetaceae</taxon>
        <taxon>Streptomyces</taxon>
    </lineage>
</organism>
<evidence type="ECO:0000256" key="1">
    <source>
        <dbReference type="SAM" id="MobiDB-lite"/>
    </source>
</evidence>
<feature type="compositionally biased region" description="Low complexity" evidence="1">
    <location>
        <begin position="10"/>
        <end position="20"/>
    </location>
</feature>
<dbReference type="RefSeq" id="WP_353947368.1">
    <property type="nucleotide sequence ID" value="NZ_CP159535.1"/>
</dbReference>
<protein>
    <submittedName>
        <fullName evidence="2">Uncharacterized protein</fullName>
    </submittedName>
</protein>
<geneLocation type="plasmid" evidence="2">
    <name>punmamed1</name>
</geneLocation>
<name>A0AAU8J680_9ACTN</name>
<dbReference type="KEGG" id="stac:ABII15_38670"/>
<keyword evidence="2" id="KW-0614">Plasmid</keyword>
<feature type="region of interest" description="Disordered" evidence="1">
    <location>
        <begin position="1"/>
        <end position="24"/>
    </location>
</feature>
<evidence type="ECO:0000313" key="2">
    <source>
        <dbReference type="EMBL" id="XCJ75957.1"/>
    </source>
</evidence>
<sequence length="76" mass="7764">MAHSAPPPASSAAASSSSSSDELVAAALETHRALSRGLGRSVPLAALQPACGARQFAAFVAVYAAQPKRDEEKTDR</sequence>
<accession>A0AAU8J680</accession>
<reference evidence="2" key="1">
    <citation type="submission" date="2024-06" db="EMBL/GenBank/DDBJ databases">
        <title>Streptomyces sp. strain HUAS MG91 genome sequences.</title>
        <authorList>
            <person name="Mo P."/>
        </authorList>
    </citation>
    <scope>NUCLEOTIDE SEQUENCE</scope>
    <source>
        <strain evidence="2">HUAS MG91</strain>
        <plasmid evidence="2">punmamed1</plasmid>
    </source>
</reference>
<gene>
    <name evidence="2" type="ORF">ABII15_38670</name>
</gene>
<proteinExistence type="predicted"/>
<dbReference type="EMBL" id="CP159535">
    <property type="protein sequence ID" value="XCJ75957.1"/>
    <property type="molecule type" value="Genomic_DNA"/>
</dbReference>